<dbReference type="EMBL" id="KV722330">
    <property type="protein sequence ID" value="OCH96626.1"/>
    <property type="molecule type" value="Genomic_DNA"/>
</dbReference>
<dbReference type="AlphaFoldDB" id="A0A8E2DVU0"/>
<organism evidence="2 3">
    <name type="scientific">Obba rivulosa</name>
    <dbReference type="NCBI Taxonomy" id="1052685"/>
    <lineage>
        <taxon>Eukaryota</taxon>
        <taxon>Fungi</taxon>
        <taxon>Dikarya</taxon>
        <taxon>Basidiomycota</taxon>
        <taxon>Agaricomycotina</taxon>
        <taxon>Agaricomycetes</taxon>
        <taxon>Polyporales</taxon>
        <taxon>Gelatoporiaceae</taxon>
        <taxon>Obba</taxon>
    </lineage>
</organism>
<gene>
    <name evidence="2" type="ORF">OBBRIDRAFT_14469</name>
</gene>
<feature type="compositionally biased region" description="Polar residues" evidence="1">
    <location>
        <begin position="263"/>
        <end position="272"/>
    </location>
</feature>
<feature type="region of interest" description="Disordered" evidence="1">
    <location>
        <begin position="216"/>
        <end position="305"/>
    </location>
</feature>
<evidence type="ECO:0000313" key="3">
    <source>
        <dbReference type="Proteomes" id="UP000250043"/>
    </source>
</evidence>
<dbReference type="Proteomes" id="UP000250043">
    <property type="component" value="Unassembled WGS sequence"/>
</dbReference>
<accession>A0A8E2DVU0</accession>
<sequence length="305" mass="32628">MDLPTLNSLPAGLSEASATSWATFGGRNKHISALSLWSIRLRRWMDGLTQSVFCGERTNREVLLPRMEGNGRGTFFPTSPRHELRSSHLQRFSYPLTIYHTRNHSPTSYSTAYINMRSPIITFSLVAAAASSAMGSSRSPATNDAMAQPHKMDHAQTHSTGSAMGNTRRALPVPISDTGIPIAIGENNVGPHARRQLLGSLLGGAGQADAARAAVPTSKAKAAAPDSSKYDTISDDLMSGEEKNDLPPPHKATTQMAPPGSQPPATGGQQKQAAARPPATVTTSNKRSEKKVNNGEFANHARWLN</sequence>
<protein>
    <submittedName>
        <fullName evidence="2">Uncharacterized protein</fullName>
    </submittedName>
</protein>
<evidence type="ECO:0000313" key="2">
    <source>
        <dbReference type="EMBL" id="OCH96626.1"/>
    </source>
</evidence>
<keyword evidence="3" id="KW-1185">Reference proteome</keyword>
<evidence type="ECO:0000256" key="1">
    <source>
        <dbReference type="SAM" id="MobiDB-lite"/>
    </source>
</evidence>
<reference evidence="2 3" key="1">
    <citation type="submission" date="2016-07" db="EMBL/GenBank/DDBJ databases">
        <title>Draft genome of the white-rot fungus Obba rivulosa 3A-2.</title>
        <authorList>
            <consortium name="DOE Joint Genome Institute"/>
            <person name="Miettinen O."/>
            <person name="Riley R."/>
            <person name="Acob R."/>
            <person name="Barry K."/>
            <person name="Cullen D."/>
            <person name="De Vries R."/>
            <person name="Hainaut M."/>
            <person name="Hatakka A."/>
            <person name="Henrissat B."/>
            <person name="Hilden K."/>
            <person name="Kuo R."/>
            <person name="Labutti K."/>
            <person name="Lipzen A."/>
            <person name="Makela M.R."/>
            <person name="Sandor L."/>
            <person name="Spatafora J.W."/>
            <person name="Grigoriev I.V."/>
            <person name="Hibbett D.S."/>
        </authorList>
    </citation>
    <scope>NUCLEOTIDE SEQUENCE [LARGE SCALE GENOMIC DNA]</scope>
    <source>
        <strain evidence="2 3">3A-2</strain>
    </source>
</reference>
<feature type="compositionally biased region" description="Low complexity" evidence="1">
    <location>
        <begin position="216"/>
        <end position="227"/>
    </location>
</feature>
<name>A0A8E2DVU0_9APHY</name>
<proteinExistence type="predicted"/>